<evidence type="ECO:0000256" key="1">
    <source>
        <dbReference type="SAM" id="MobiDB-lite"/>
    </source>
</evidence>
<feature type="region of interest" description="Disordered" evidence="1">
    <location>
        <begin position="446"/>
        <end position="508"/>
    </location>
</feature>
<gene>
    <name evidence="2" type="ORF">PGLA2088_LOCUS40980</name>
</gene>
<comment type="caution">
    <text evidence="2">The sequence shown here is derived from an EMBL/GenBank/DDBJ whole genome shotgun (WGS) entry which is preliminary data.</text>
</comment>
<proteinExistence type="predicted"/>
<feature type="non-terminal residue" evidence="2">
    <location>
        <position position="1"/>
    </location>
</feature>
<accession>A0A813L0C3</accession>
<dbReference type="Proteomes" id="UP000626109">
    <property type="component" value="Unassembled WGS sequence"/>
</dbReference>
<feature type="region of interest" description="Disordered" evidence="1">
    <location>
        <begin position="952"/>
        <end position="980"/>
    </location>
</feature>
<evidence type="ECO:0000313" key="3">
    <source>
        <dbReference type="Proteomes" id="UP000626109"/>
    </source>
</evidence>
<sequence length="1307" mass="144194">MMDAMKASEIEASDAPDVVELKLTTIQESKSKAPLGLDGTTWENCCKDSQESRRCQVCTNHTKLGQKVLQLGDDEMDPSVTELESWRASPSTALAAAIAWCGMSTSTLATIRVVLGDFQLVRELVLMPSHVRENTLTLAVVMGRPEVLDPDGTVALPAIAPRYLNALELGQEKLKRDQSPRLRTTKEPVNKLQPAALRWRAARPGEQRWSTCIDQADDTEVFAMNSSEARTIIETFAVQNDGIAPDSDEECDATQLQALKTKLEMDTVPYADFAVWRPYGIRMARMMKFRAQVWRPESAQFITAEMAGPPNHDEWKRSWKVYSFGMRALGAASPARLTKYAENIDDLVSKYSSLPGGGWWLVALADQRMSSERMEILRRKLEKSITGNEANNNFSGVCSQTGIKFDKLKPWDAVFLYAYQDRDFWDSEVKEKALLYAAKIKDMPDLTDEGHHAAGDEGETWGKKRQRTKKGQEEKTPQRVKQGKGGKGNAGKNWQNEETPAPKASEKESLNGILTNRAGFGTATPPDVRNLAAPAALILCGGEAGKETNEPSVECDAIPSRPSIALNTQAASKLAALEARRLQLSDTLRYLRTKLTQRGPDKRRRGNKDVARVAVNLLQTGKPWDLKIGGAARDVLTKEGEEGVSLQTLKSAVSFFAPDCKTLSRARDRPIRGLPRWKQLPRLRSKNFPLGLPYLAAHDKEKVETSNLIARRAASWCKALRRAGLAFIIENPGNSYLWMLEEYLELAKLSGVRDIDSRNCMRGGDRKKFAKFRVFKCAEAEKTLGKVCREEGGMCDKSGVPHMSFKPVVSPDGNVTFQTEGEAEYPQGMCDAIAEVVKAHLGTLSEEEKAGLEYSFSEIFAGPNAPATTAVKSLESSRPTDLPALVEEEMEDAPTAAAGKGEPCAAEENSRIPGAAGGYEAKIWRVLKTKPSKGIDEGTDMDLERTGVWNNSIVRKHPGPDRPGKLVLRTSDESNRDRRARENRECLGGMRSPWRTVGKLPSLRKVGKRCRKVVEDYLTKHPEALGIMRGLGSTPDDEGRARIAEVVGEIRSNLKSELRAGNEVSIANCKWDACLLKAFLRESGDPDQELAGWAVKGAPMGVAVKISQSGIFPEVADGARAQEDLNEIVTKFEPAANYKSVEEQRELAAEEIDRVITKGYASWRATWEELLEEFGEVVVSKMACIIKERPDGTLKVRLVADLRRSGCNGFVSASERIVLPRPSEAVEDIAALSEALEEGEEVWLGVADFVDAFHTWALHPSERKFVVVRHPKKGYVVYDTVLFGGAGCPLVWGRGAAFLGRAGQSLF</sequence>
<name>A0A813L0C3_POLGL</name>
<dbReference type="EMBL" id="CAJNNW010033693">
    <property type="protein sequence ID" value="CAE8719926.1"/>
    <property type="molecule type" value="Genomic_DNA"/>
</dbReference>
<organism evidence="2 3">
    <name type="scientific">Polarella glacialis</name>
    <name type="common">Dinoflagellate</name>
    <dbReference type="NCBI Taxonomy" id="89957"/>
    <lineage>
        <taxon>Eukaryota</taxon>
        <taxon>Sar</taxon>
        <taxon>Alveolata</taxon>
        <taxon>Dinophyceae</taxon>
        <taxon>Suessiales</taxon>
        <taxon>Suessiaceae</taxon>
        <taxon>Polarella</taxon>
    </lineage>
</organism>
<feature type="compositionally biased region" description="Basic and acidic residues" evidence="1">
    <location>
        <begin position="446"/>
        <end position="455"/>
    </location>
</feature>
<protein>
    <submittedName>
        <fullName evidence="2">Uncharacterized protein</fullName>
    </submittedName>
</protein>
<feature type="compositionally biased region" description="Basic and acidic residues" evidence="1">
    <location>
        <begin position="958"/>
        <end position="980"/>
    </location>
</feature>
<reference evidence="2" key="1">
    <citation type="submission" date="2021-02" db="EMBL/GenBank/DDBJ databases">
        <authorList>
            <person name="Dougan E. K."/>
            <person name="Rhodes N."/>
            <person name="Thang M."/>
            <person name="Chan C."/>
        </authorList>
    </citation>
    <scope>NUCLEOTIDE SEQUENCE</scope>
</reference>
<evidence type="ECO:0000313" key="2">
    <source>
        <dbReference type="EMBL" id="CAE8719926.1"/>
    </source>
</evidence>